<accession>E9SBR5</accession>
<keyword evidence="2" id="KW-1185">Reference proteome</keyword>
<organism evidence="1 2">
    <name type="scientific">Ruminococcus albus 8</name>
    <dbReference type="NCBI Taxonomy" id="246199"/>
    <lineage>
        <taxon>Bacteria</taxon>
        <taxon>Bacillati</taxon>
        <taxon>Bacillota</taxon>
        <taxon>Clostridia</taxon>
        <taxon>Eubacteriales</taxon>
        <taxon>Oscillospiraceae</taxon>
        <taxon>Ruminococcus</taxon>
    </lineage>
</organism>
<protein>
    <submittedName>
        <fullName evidence="1">Conserved domain protein</fullName>
    </submittedName>
</protein>
<dbReference type="RefSeq" id="WP_002849110.1">
    <property type="nucleotide sequence ID" value="NZ_ADKM02000073.1"/>
</dbReference>
<evidence type="ECO:0000313" key="2">
    <source>
        <dbReference type="Proteomes" id="UP000004259"/>
    </source>
</evidence>
<dbReference type="eggNOG" id="ENOG502ZIV6">
    <property type="taxonomic scope" value="Bacteria"/>
</dbReference>
<evidence type="ECO:0000313" key="1">
    <source>
        <dbReference type="EMBL" id="EGC03269.1"/>
    </source>
</evidence>
<dbReference type="Proteomes" id="UP000004259">
    <property type="component" value="Unassembled WGS sequence"/>
</dbReference>
<comment type="caution">
    <text evidence="1">The sequence shown here is derived from an EMBL/GenBank/DDBJ whole genome shotgun (WGS) entry which is preliminary data.</text>
</comment>
<name>E9SBR5_RUMAL</name>
<reference evidence="1 2" key="1">
    <citation type="submission" date="2011-02" db="EMBL/GenBank/DDBJ databases">
        <authorList>
            <person name="Nelson K.E."/>
            <person name="Sutton G."/>
            <person name="Torralba M."/>
            <person name="Durkin S."/>
            <person name="Harkins D."/>
            <person name="Montgomery R."/>
            <person name="Ziemer C."/>
            <person name="Klaassens E."/>
            <person name="Ocuiv P."/>
            <person name="Morrison M."/>
        </authorList>
    </citation>
    <scope>NUCLEOTIDE SEQUENCE [LARGE SCALE GENOMIC DNA]</scope>
    <source>
        <strain evidence="1 2">8</strain>
    </source>
</reference>
<dbReference type="OrthoDB" id="515110at2"/>
<gene>
    <name evidence="1" type="ORF">CUS_4905</name>
</gene>
<dbReference type="AlphaFoldDB" id="E9SBR5"/>
<dbReference type="STRING" id="246199.CUS_4905"/>
<sequence>MFGYEDIRSLFGLDEPCGWSEEKIASLKAEYGSLPTALEDYYRLCAGCEELTQNPARDYLMPADKVGMKKAEGYYVFFSENQSVSFWGIKLSDMSQDDPPVYENYGDNKWYLTCGSLAKVLTAHAYLNAVGGVLEYAPDDGYLEADAKQTEKLKSMFTLIETADSGIYMGAQFFKVNDDTFMAVMPNGDNSVIMLASASEEGFDSAAEAVYPVLGLEYDEENDDEEYC</sequence>
<proteinExistence type="predicted"/>
<dbReference type="EMBL" id="ADKM02000073">
    <property type="protein sequence ID" value="EGC03269.1"/>
    <property type="molecule type" value="Genomic_DNA"/>
</dbReference>